<dbReference type="RefSeq" id="WP_022170664.1">
    <property type="nucleotide sequence ID" value="NZ_CAUGEC010000121.1"/>
</dbReference>
<accession>A0A173UFS8</accession>
<proteinExistence type="predicted"/>
<dbReference type="AlphaFoldDB" id="A0A173UFS8"/>
<evidence type="ECO:0000313" key="2">
    <source>
        <dbReference type="Proteomes" id="UP000095390"/>
    </source>
</evidence>
<gene>
    <name evidence="1" type="ORF">ERS852578_02390</name>
</gene>
<evidence type="ECO:0000313" key="1">
    <source>
        <dbReference type="EMBL" id="CUN13280.1"/>
    </source>
</evidence>
<name>A0A173UFS8_9FIRM</name>
<dbReference type="EMBL" id="CYYC01000034">
    <property type="protein sequence ID" value="CUN13280.1"/>
    <property type="molecule type" value="Genomic_DNA"/>
</dbReference>
<reference evidence="1 2" key="1">
    <citation type="submission" date="2015-09" db="EMBL/GenBank/DDBJ databases">
        <authorList>
            <consortium name="Pathogen Informatics"/>
        </authorList>
    </citation>
    <scope>NUCLEOTIDE SEQUENCE [LARGE SCALE GENOMIC DNA]</scope>
    <source>
        <strain evidence="1 2">2789STDY5834966</strain>
    </source>
</reference>
<protein>
    <submittedName>
        <fullName evidence="1">Uncharacterized protein</fullName>
    </submittedName>
</protein>
<organism evidence="1 2">
    <name type="scientific">Anaerobutyricum hallii</name>
    <dbReference type="NCBI Taxonomy" id="39488"/>
    <lineage>
        <taxon>Bacteria</taxon>
        <taxon>Bacillati</taxon>
        <taxon>Bacillota</taxon>
        <taxon>Clostridia</taxon>
        <taxon>Lachnospirales</taxon>
        <taxon>Lachnospiraceae</taxon>
        <taxon>Anaerobutyricum</taxon>
    </lineage>
</organism>
<dbReference type="Proteomes" id="UP000095390">
    <property type="component" value="Unassembled WGS sequence"/>
</dbReference>
<sequence>MFTYRTVDVIADTPLHKKLSLLQSGNQYEKGKQDFSEKVIAKPRKSGALLLFVVME</sequence>